<dbReference type="GeneID" id="107434847"/>
<reference evidence="11" key="1">
    <citation type="submission" date="2025-08" db="UniProtKB">
        <authorList>
            <consortium name="RefSeq"/>
        </authorList>
    </citation>
    <scope>IDENTIFICATION</scope>
    <source>
        <tissue evidence="11">Seedling</tissue>
    </source>
</reference>
<evidence type="ECO:0000256" key="1">
    <source>
        <dbReference type="ARBA" id="ARBA00007587"/>
    </source>
</evidence>
<keyword evidence="8" id="KW-0067">ATP-binding</keyword>
<dbReference type="InterPro" id="IPR020633">
    <property type="entry name" value="Thymidine_kinase_CS"/>
</dbReference>
<dbReference type="RefSeq" id="XP_048329621.2">
    <property type="nucleotide sequence ID" value="XM_048473664.2"/>
</dbReference>
<keyword evidence="5" id="KW-0677">Repeat</keyword>
<feature type="repeat" description="PPR" evidence="9">
    <location>
        <begin position="362"/>
        <end position="397"/>
    </location>
</feature>
<protein>
    <recommendedName>
        <fullName evidence="2">thymidine kinase</fullName>
        <ecNumber evidence="2">2.7.1.21</ecNumber>
    </recommendedName>
</protein>
<dbReference type="PANTHER" id="PTHR47926:SF347">
    <property type="entry name" value="PENTATRICOPEPTIDE REPEAT-CONTAINING PROTEIN"/>
    <property type="match status" value="1"/>
</dbReference>
<keyword evidence="4" id="KW-0808">Transferase</keyword>
<dbReference type="InterPro" id="IPR046960">
    <property type="entry name" value="PPR_At4g14850-like_plant"/>
</dbReference>
<evidence type="ECO:0000256" key="9">
    <source>
        <dbReference type="PROSITE-ProRule" id="PRU00708"/>
    </source>
</evidence>
<evidence type="ECO:0000256" key="4">
    <source>
        <dbReference type="ARBA" id="ARBA00022679"/>
    </source>
</evidence>
<organism evidence="10 11">
    <name type="scientific">Ziziphus jujuba</name>
    <name type="common">Chinese jujube</name>
    <name type="synonym">Ziziphus sativa</name>
    <dbReference type="NCBI Taxonomy" id="326968"/>
    <lineage>
        <taxon>Eukaryota</taxon>
        <taxon>Viridiplantae</taxon>
        <taxon>Streptophyta</taxon>
        <taxon>Embryophyta</taxon>
        <taxon>Tracheophyta</taxon>
        <taxon>Spermatophyta</taxon>
        <taxon>Magnoliopsida</taxon>
        <taxon>eudicotyledons</taxon>
        <taxon>Gunneridae</taxon>
        <taxon>Pentapetalae</taxon>
        <taxon>rosids</taxon>
        <taxon>fabids</taxon>
        <taxon>Rosales</taxon>
        <taxon>Rhamnaceae</taxon>
        <taxon>Paliureae</taxon>
        <taxon>Ziziphus</taxon>
    </lineage>
</organism>
<dbReference type="SUPFAM" id="SSF57716">
    <property type="entry name" value="Glucocorticoid receptor-like (DNA-binding domain)"/>
    <property type="match status" value="1"/>
</dbReference>
<sequence length="746" mass="82914">MLSISISRMKTLISPTKLTIFSSSPHLPQKAPFVLFSLACKSILQNPPSLFPKPSLFHIKPTPTSVVCPVQKRGLQMESESAPSSRASSSGEIHVIVGPMFAGKTTTLLRRIQSESTSGSFQVKPVNKGLQLDRTLRGLCFSGRLKEAVRLLCCTGLQVDPGTYSLLLQECIFRKEYKKGKRIHAQMIVVGFVPGEYLKTKLLILYSKSGDLGTACILFDNLVEKSLVSWNALLAGYVQKGLEKVGLSFYYQMRLGGLVPDQFTFASVFKACATLATLEQGKQAHGVMIKCKIKENVVVNSALMDMYFKCSSLSDGHQLFDTSVNRNVITWTALISGYGQHGRVTEVLDFFHRLNAEGFKPNYVTFLSVLSACSHGGLVDKGWEYFSSMTRDYGIEPRGEHYAAMVDLLGRAGRLRDAYEFVLSSPCKEHSVIWGALLGACRIHGDIDLLKLAANKYFELEPENAGKYVVLSNAYATFGLWENVAKVRAVMKESGMIKEPGYSKIEVQKEVHFFHKGDKSHKQYKEIYEMVKSINWILKDVGCVPDLGGYYALWKTQQTCSNIYIAELHVQLQGSVAIIKSNKDTRYGLDSIVTHDGVKLPCWPLANLSSFRQKFGPDAYDQLDVIGIDEAQFFEDLYDFCREAADHDGKTVIVAGLDGDYLRKSFGCVLDIIPLADSVTKLTARCELCGKRAFFTLRKTQETQTELIGGADVYMPVCRQHYVSGQVVLEAARVVLESQVTCSSYS</sequence>
<keyword evidence="3" id="KW-0237">DNA synthesis</keyword>
<evidence type="ECO:0000313" key="10">
    <source>
        <dbReference type="Proteomes" id="UP001652623"/>
    </source>
</evidence>
<evidence type="ECO:0000256" key="8">
    <source>
        <dbReference type="ARBA" id="ARBA00022840"/>
    </source>
</evidence>
<dbReference type="Pfam" id="PF00265">
    <property type="entry name" value="TK"/>
    <property type="match status" value="2"/>
</dbReference>
<dbReference type="Gene3D" id="3.40.50.300">
    <property type="entry name" value="P-loop containing nucleotide triphosphate hydrolases"/>
    <property type="match status" value="2"/>
</dbReference>
<dbReference type="InterPro" id="IPR046848">
    <property type="entry name" value="E_motif"/>
</dbReference>
<accession>A0ABM3IJB3</accession>
<dbReference type="SUPFAM" id="SSF52540">
    <property type="entry name" value="P-loop containing nucleoside triphosphate hydrolases"/>
    <property type="match status" value="2"/>
</dbReference>
<feature type="repeat" description="PPR" evidence="9">
    <location>
        <begin position="226"/>
        <end position="260"/>
    </location>
</feature>
<dbReference type="InterPro" id="IPR002885">
    <property type="entry name" value="PPR_rpt"/>
</dbReference>
<evidence type="ECO:0000313" key="11">
    <source>
        <dbReference type="RefSeq" id="XP_048329621.2"/>
    </source>
</evidence>
<dbReference type="PROSITE" id="PS00603">
    <property type="entry name" value="TK_CELLULAR_TYPE"/>
    <property type="match status" value="1"/>
</dbReference>
<keyword evidence="7" id="KW-0418">Kinase</keyword>
<dbReference type="Pfam" id="PF20431">
    <property type="entry name" value="E_motif"/>
    <property type="match status" value="1"/>
</dbReference>
<dbReference type="PANTHER" id="PTHR47926">
    <property type="entry name" value="PENTATRICOPEPTIDE REPEAT-CONTAINING PROTEIN"/>
    <property type="match status" value="1"/>
</dbReference>
<evidence type="ECO:0000256" key="2">
    <source>
        <dbReference type="ARBA" id="ARBA00012118"/>
    </source>
</evidence>
<dbReference type="Gene3D" id="3.30.60.20">
    <property type="match status" value="1"/>
</dbReference>
<evidence type="ECO:0000256" key="6">
    <source>
        <dbReference type="ARBA" id="ARBA00022741"/>
    </source>
</evidence>
<evidence type="ECO:0000256" key="7">
    <source>
        <dbReference type="ARBA" id="ARBA00022777"/>
    </source>
</evidence>
<dbReference type="NCBIfam" id="TIGR00756">
    <property type="entry name" value="PPR"/>
    <property type="match status" value="3"/>
</dbReference>
<name>A0ABM3IJB3_ZIZJJ</name>
<dbReference type="Gene3D" id="1.25.40.10">
    <property type="entry name" value="Tetratricopeptide repeat domain"/>
    <property type="match status" value="2"/>
</dbReference>
<evidence type="ECO:0000256" key="3">
    <source>
        <dbReference type="ARBA" id="ARBA00022634"/>
    </source>
</evidence>
<dbReference type="InterPro" id="IPR011990">
    <property type="entry name" value="TPR-like_helical_dom_sf"/>
</dbReference>
<feature type="repeat" description="PPR" evidence="9">
    <location>
        <begin position="327"/>
        <end position="361"/>
    </location>
</feature>
<gene>
    <name evidence="11" type="primary">LOC107434847</name>
</gene>
<keyword evidence="10" id="KW-1185">Reference proteome</keyword>
<dbReference type="Proteomes" id="UP001652623">
    <property type="component" value="Chromosome 1"/>
</dbReference>
<dbReference type="InterPro" id="IPR027417">
    <property type="entry name" value="P-loop_NTPase"/>
</dbReference>
<proteinExistence type="inferred from homology"/>
<comment type="similarity">
    <text evidence="1">Belongs to the thymidine kinase family.</text>
</comment>
<evidence type="ECO:0000256" key="5">
    <source>
        <dbReference type="ARBA" id="ARBA00022737"/>
    </source>
</evidence>
<dbReference type="InterPro" id="IPR001267">
    <property type="entry name" value="Thymidine_kinase"/>
</dbReference>
<keyword evidence="6" id="KW-0547">Nucleotide-binding</keyword>
<dbReference type="EC" id="2.7.1.21" evidence="2"/>
<dbReference type="PROSITE" id="PS51375">
    <property type="entry name" value="PPR"/>
    <property type="match status" value="3"/>
</dbReference>
<dbReference type="Pfam" id="PF13041">
    <property type="entry name" value="PPR_2"/>
    <property type="match status" value="2"/>
</dbReference>